<dbReference type="InterPro" id="IPR045344">
    <property type="entry name" value="C-JID"/>
</dbReference>
<evidence type="ECO:0000256" key="2">
    <source>
        <dbReference type="ARBA" id="ARBA00022737"/>
    </source>
</evidence>
<feature type="domain" description="C-JID" evidence="3">
    <location>
        <begin position="691"/>
        <end position="847"/>
    </location>
</feature>
<dbReference type="Pfam" id="PF07725">
    <property type="entry name" value="LRR_3"/>
    <property type="match status" value="1"/>
</dbReference>
<dbReference type="PANTHER" id="PTHR11017">
    <property type="entry name" value="LEUCINE-RICH REPEAT-CONTAINING PROTEIN"/>
    <property type="match status" value="1"/>
</dbReference>
<reference evidence="5 6" key="1">
    <citation type="submission" date="2021-05" db="EMBL/GenBank/DDBJ databases">
        <title>Genome Assembly of Synthetic Allotetraploid Brassica napus Reveals Homoeologous Exchanges between Subgenomes.</title>
        <authorList>
            <person name="Davis J.T."/>
        </authorList>
    </citation>
    <scope>NUCLEOTIDE SEQUENCE [LARGE SCALE GENOMIC DNA]</scope>
    <source>
        <strain evidence="6">cv. Da-Ae</strain>
        <tissue evidence="5">Seedling</tissue>
    </source>
</reference>
<keyword evidence="2" id="KW-0677">Repeat</keyword>
<evidence type="ECO:0000313" key="6">
    <source>
        <dbReference type="Proteomes" id="UP000824890"/>
    </source>
</evidence>
<accession>A0ABQ7XBU9</accession>
<dbReference type="InterPro" id="IPR044974">
    <property type="entry name" value="Disease_R_plants"/>
</dbReference>
<dbReference type="Pfam" id="PF23282">
    <property type="entry name" value="WHD_ROQ1"/>
    <property type="match status" value="1"/>
</dbReference>
<evidence type="ECO:0000259" key="4">
    <source>
        <dbReference type="Pfam" id="PF23282"/>
    </source>
</evidence>
<keyword evidence="6" id="KW-1185">Reference proteome</keyword>
<dbReference type="PRINTS" id="PR00364">
    <property type="entry name" value="DISEASERSIST"/>
</dbReference>
<dbReference type="Gene3D" id="3.80.10.10">
    <property type="entry name" value="Ribonuclease Inhibitor"/>
    <property type="match status" value="2"/>
</dbReference>
<evidence type="ECO:0000256" key="1">
    <source>
        <dbReference type="ARBA" id="ARBA00022614"/>
    </source>
</evidence>
<feature type="domain" description="Disease resistance protein Roq1-like winged-helix" evidence="4">
    <location>
        <begin position="182"/>
        <end position="241"/>
    </location>
</feature>
<proteinExistence type="predicted"/>
<evidence type="ECO:0008006" key="7">
    <source>
        <dbReference type="Google" id="ProtNLM"/>
    </source>
</evidence>
<dbReference type="InterPro" id="IPR027417">
    <property type="entry name" value="P-loop_NTPase"/>
</dbReference>
<dbReference type="Proteomes" id="UP000824890">
    <property type="component" value="Unassembled WGS sequence"/>
</dbReference>
<gene>
    <name evidence="5" type="ORF">HID58_093205</name>
</gene>
<dbReference type="InterPro" id="IPR011713">
    <property type="entry name" value="Leu-rich_rpt_3"/>
</dbReference>
<sequence length="879" mass="100172">MAFAKPSYNENTFINKIVNEVLQALNKIPLEESTHGTCVEHAQNTRGEEQEEEEEAGQICGLKQRLEELEETVDIHGVETRIVQVVGMPGIGKTTLLKAFYNEWYSRFFRRVLLQNISGIVKQWGLERLPVMLLRELLGNDDIEDDGTYEEYKEKLYSLPQKLSPSIRDRVLQVTYDELSQEQKDAFLDIAFFRSHDLVYVKSLLDSSGPKATMSTIDALKDKFMIYISDSRVEMHDLLYTFAMEVGSEAYAKDGRGRHRIWHRQNKNNGDMLDKLRKRKGGGTSVRSFFLDLYDMKNHVTLGRDHLKKMRHLRYLKFYSSHCPQECEPKENIHIPDELELPLKEVRCLHWLNFPKDELPQDFIPENLVDLKLPYSKIKQIWNDEKLRWVDLNHSSQLDNLSGLSKAHNLERLNLEGCTALKTLPLDMQNMESLVFLNLKGCTSLESIPDINLKSLKILILSNCSSLKKFVVISKTLYALYLDGSAIKKLPTDMVKLARLVKLSMKDCKKLAKLPEGFDKMKDLQELVCSGCSKLSSLPDEMKNMKCLQILMLDGTAIKEIPNINSLQRLCLSGNDTIILLPGYISLLSQLKWLDLKHCKNLLSIPELPPNLQCLDAHGCESLRTVATPLATHLPSEQIHSTFIFTDCHKLDRTAKEGITTYAQRKCQFLSDALKRCNEGFVPEALFSICFPGCEVPSWFCHEAVGSELNLKLSPHWNENRFVGIALCVVISFPNGQEGINSFSVTCKFKLESKDGSRISFDRLVGSWNRHGKKSDKMANGKKQDKKMSSEHVFICYTRCSNNIKCLEEQCSDACTPTTTSLEFGVTDEKARVEVLKCGLRLVYASDEPQKTNSDVTDTTCEEIECQNLTPIRNGDYNV</sequence>
<dbReference type="SUPFAM" id="SSF52058">
    <property type="entry name" value="L domain-like"/>
    <property type="match status" value="1"/>
</dbReference>
<keyword evidence="1" id="KW-0433">Leucine-rich repeat</keyword>
<dbReference type="InterPro" id="IPR032675">
    <property type="entry name" value="LRR_dom_sf"/>
</dbReference>
<dbReference type="InterPro" id="IPR058192">
    <property type="entry name" value="WHD_ROQ1-like"/>
</dbReference>
<dbReference type="Pfam" id="PF20160">
    <property type="entry name" value="C-JID"/>
    <property type="match status" value="1"/>
</dbReference>
<dbReference type="PANTHER" id="PTHR11017:SF489">
    <property type="entry name" value="ADP-RIBOSYL CYCLASE_CYCLIC ADP-RIBOSE HYDROLASE"/>
    <property type="match status" value="1"/>
</dbReference>
<comment type="caution">
    <text evidence="5">The sequence shown here is derived from an EMBL/GenBank/DDBJ whole genome shotgun (WGS) entry which is preliminary data.</text>
</comment>
<evidence type="ECO:0000313" key="5">
    <source>
        <dbReference type="EMBL" id="KAH0853430.1"/>
    </source>
</evidence>
<dbReference type="SUPFAM" id="SSF52540">
    <property type="entry name" value="P-loop containing nucleoside triphosphate hydrolases"/>
    <property type="match status" value="1"/>
</dbReference>
<organism evidence="5 6">
    <name type="scientific">Brassica napus</name>
    <name type="common">Rape</name>
    <dbReference type="NCBI Taxonomy" id="3708"/>
    <lineage>
        <taxon>Eukaryota</taxon>
        <taxon>Viridiplantae</taxon>
        <taxon>Streptophyta</taxon>
        <taxon>Embryophyta</taxon>
        <taxon>Tracheophyta</taxon>
        <taxon>Spermatophyta</taxon>
        <taxon>Magnoliopsida</taxon>
        <taxon>eudicotyledons</taxon>
        <taxon>Gunneridae</taxon>
        <taxon>Pentapetalae</taxon>
        <taxon>rosids</taxon>
        <taxon>malvids</taxon>
        <taxon>Brassicales</taxon>
        <taxon>Brassicaceae</taxon>
        <taxon>Brassiceae</taxon>
        <taxon>Brassica</taxon>
    </lineage>
</organism>
<dbReference type="Gene3D" id="3.40.50.300">
    <property type="entry name" value="P-loop containing nucleotide triphosphate hydrolases"/>
    <property type="match status" value="1"/>
</dbReference>
<dbReference type="EMBL" id="JAGKQM010000781">
    <property type="protein sequence ID" value="KAH0853430.1"/>
    <property type="molecule type" value="Genomic_DNA"/>
</dbReference>
<protein>
    <recommendedName>
        <fullName evidence="7">Disease resistance protein</fullName>
    </recommendedName>
</protein>
<evidence type="ECO:0000259" key="3">
    <source>
        <dbReference type="Pfam" id="PF20160"/>
    </source>
</evidence>
<name>A0ABQ7XBU9_BRANA</name>